<keyword evidence="7 8" id="KW-0472">Membrane</keyword>
<evidence type="ECO:0000259" key="9">
    <source>
        <dbReference type="Pfam" id="PF05957"/>
    </source>
</evidence>
<dbReference type="PANTHER" id="PTHR35893">
    <property type="entry name" value="INNER MEMBRANE PROTEIN-RELATED"/>
    <property type="match status" value="1"/>
</dbReference>
<evidence type="ECO:0008006" key="13">
    <source>
        <dbReference type="Google" id="ProtNLM"/>
    </source>
</evidence>
<evidence type="ECO:0000256" key="3">
    <source>
        <dbReference type="ARBA" id="ARBA00022475"/>
    </source>
</evidence>
<dbReference type="InterPro" id="IPR043605">
    <property type="entry name" value="DUF883_C"/>
</dbReference>
<comment type="subcellular location">
    <subcellularLocation>
        <location evidence="1">Cell inner membrane</location>
        <topology evidence="1">Single-pass membrane protein</topology>
    </subcellularLocation>
</comment>
<dbReference type="RefSeq" id="WP_017491422.1">
    <property type="nucleotide sequence ID" value="NZ_CAUQAZ010000030.1"/>
</dbReference>
<proteinExistence type="inferred from homology"/>
<dbReference type="Pfam" id="PF05957">
    <property type="entry name" value="DUF883"/>
    <property type="match status" value="1"/>
</dbReference>
<feature type="domain" description="DUF883" evidence="9">
    <location>
        <begin position="14"/>
        <end position="56"/>
    </location>
</feature>
<evidence type="ECO:0000313" key="12">
    <source>
        <dbReference type="Proteomes" id="UP000192536"/>
    </source>
</evidence>
<keyword evidence="12" id="KW-1185">Reference proteome</keyword>
<feature type="transmembrane region" description="Helical" evidence="8">
    <location>
        <begin position="82"/>
        <end position="100"/>
    </location>
</feature>
<feature type="domain" description="DUF883" evidence="10">
    <location>
        <begin position="73"/>
        <end position="102"/>
    </location>
</feature>
<evidence type="ECO:0000256" key="1">
    <source>
        <dbReference type="ARBA" id="ARBA00004377"/>
    </source>
</evidence>
<evidence type="ECO:0000256" key="5">
    <source>
        <dbReference type="ARBA" id="ARBA00022692"/>
    </source>
</evidence>
<sequence length="102" mass="11197">MFKKTEKFERNADEDITLLADTLDEVLKSGNSKTKEELEKIRGKAEGVLRDARSRFNGNTNLTQHARDAASQATDYVKENPWHGVGVGAAVGIVLGVLLGRK</sequence>
<reference evidence="11 12" key="1">
    <citation type="journal article" date="2017" name="Int. J. Syst. Evol. Microbiol.">
        <title>Rouxiella badensis sp. nov. and Rouxiella silvae sp. nov. isolated from peat bog soil in Germany and emendation of the genus description.</title>
        <authorList>
            <person name="Le Fleche-Mateos A."/>
            <person name="Kugler J.H."/>
            <person name="Hansen S.H."/>
            <person name="Syldatk C."/>
            <person name="Hausmann R."/>
            <person name="Lomprez F."/>
            <person name="Vandenbogaert M."/>
            <person name="Manuguerra J.C."/>
            <person name="Grimont P.A."/>
        </authorList>
    </citation>
    <scope>NUCLEOTIDE SEQUENCE [LARGE SCALE GENOMIC DNA]</scope>
    <source>
        <strain evidence="11 12">DSM 100043</strain>
    </source>
</reference>
<dbReference type="STRING" id="1646377.BS640_15220"/>
<name>A0A1X0WCY5_9GAMM</name>
<keyword evidence="4" id="KW-0997">Cell inner membrane</keyword>
<evidence type="ECO:0000256" key="7">
    <source>
        <dbReference type="ARBA" id="ARBA00023136"/>
    </source>
</evidence>
<accession>A0A1X0WCY5</accession>
<organism evidence="11 12">
    <name type="scientific">Rouxiella badensis</name>
    <dbReference type="NCBI Taxonomy" id="1646377"/>
    <lineage>
        <taxon>Bacteria</taxon>
        <taxon>Pseudomonadati</taxon>
        <taxon>Pseudomonadota</taxon>
        <taxon>Gammaproteobacteria</taxon>
        <taxon>Enterobacterales</taxon>
        <taxon>Yersiniaceae</taxon>
        <taxon>Rouxiella</taxon>
    </lineage>
</organism>
<comment type="caution">
    <text evidence="11">The sequence shown here is derived from an EMBL/GenBank/DDBJ whole genome shotgun (WGS) entry which is preliminary data.</text>
</comment>
<dbReference type="GO" id="GO:0043022">
    <property type="term" value="F:ribosome binding"/>
    <property type="evidence" value="ECO:0007669"/>
    <property type="project" value="InterPro"/>
</dbReference>
<dbReference type="GeneID" id="93567407"/>
<evidence type="ECO:0000256" key="2">
    <source>
        <dbReference type="ARBA" id="ARBA00010423"/>
    </source>
</evidence>
<evidence type="ECO:0000313" key="11">
    <source>
        <dbReference type="EMBL" id="ORJ24611.1"/>
    </source>
</evidence>
<dbReference type="InterPro" id="IPR043604">
    <property type="entry name" value="DUF883_N"/>
</dbReference>
<keyword evidence="5 8" id="KW-0812">Transmembrane</keyword>
<dbReference type="GO" id="GO:0005886">
    <property type="term" value="C:plasma membrane"/>
    <property type="evidence" value="ECO:0007669"/>
    <property type="project" value="UniProtKB-SubCell"/>
</dbReference>
<evidence type="ECO:0000256" key="6">
    <source>
        <dbReference type="ARBA" id="ARBA00022989"/>
    </source>
</evidence>
<evidence type="ECO:0000256" key="4">
    <source>
        <dbReference type="ARBA" id="ARBA00022519"/>
    </source>
</evidence>
<dbReference type="Pfam" id="PF19029">
    <property type="entry name" value="DUF883_C"/>
    <property type="match status" value="1"/>
</dbReference>
<dbReference type="PANTHER" id="PTHR35893:SF3">
    <property type="entry name" value="INNER MEMBRANE PROTEIN"/>
    <property type="match status" value="1"/>
</dbReference>
<dbReference type="AlphaFoldDB" id="A0A1X0WCY5"/>
<evidence type="ECO:0000256" key="8">
    <source>
        <dbReference type="SAM" id="Phobius"/>
    </source>
</evidence>
<keyword evidence="6 8" id="KW-1133">Transmembrane helix</keyword>
<comment type="similarity">
    <text evidence="2">Belongs to the ElaB/YgaM/YqjD family.</text>
</comment>
<evidence type="ECO:0000259" key="10">
    <source>
        <dbReference type="Pfam" id="PF19029"/>
    </source>
</evidence>
<protein>
    <recommendedName>
        <fullName evidence="13">DUF883 domain-containing protein</fullName>
    </recommendedName>
</protein>
<dbReference type="EMBL" id="MRWE01000026">
    <property type="protein sequence ID" value="ORJ24611.1"/>
    <property type="molecule type" value="Genomic_DNA"/>
</dbReference>
<dbReference type="InterPro" id="IPR010279">
    <property type="entry name" value="YqjD/ElaB"/>
</dbReference>
<dbReference type="Proteomes" id="UP000192536">
    <property type="component" value="Unassembled WGS sequence"/>
</dbReference>
<keyword evidence="3" id="KW-1003">Cell membrane</keyword>
<gene>
    <name evidence="11" type="ORF">BS640_15220</name>
</gene>